<accession>A0AAJ0M6S7</accession>
<dbReference type="Gene3D" id="3.10.290.30">
    <property type="entry name" value="MM3350-like"/>
    <property type="match status" value="1"/>
</dbReference>
<feature type="non-terminal residue" evidence="3">
    <location>
        <position position="1"/>
    </location>
</feature>
<evidence type="ECO:0000259" key="2">
    <source>
        <dbReference type="Pfam" id="PF07929"/>
    </source>
</evidence>
<dbReference type="Proteomes" id="UP001273166">
    <property type="component" value="Unassembled WGS sequence"/>
</dbReference>
<gene>
    <name evidence="3" type="ORF">B0T15DRAFT_548078</name>
</gene>
<dbReference type="EMBL" id="JAUDZG010000001">
    <property type="protein sequence ID" value="KAK3311014.1"/>
    <property type="molecule type" value="Genomic_DNA"/>
</dbReference>
<dbReference type="GeneID" id="87889016"/>
<evidence type="ECO:0000313" key="3">
    <source>
        <dbReference type="EMBL" id="KAK3311014.1"/>
    </source>
</evidence>
<organism evidence="3 4">
    <name type="scientific">Chaetomium strumarium</name>
    <dbReference type="NCBI Taxonomy" id="1170767"/>
    <lineage>
        <taxon>Eukaryota</taxon>
        <taxon>Fungi</taxon>
        <taxon>Dikarya</taxon>
        <taxon>Ascomycota</taxon>
        <taxon>Pezizomycotina</taxon>
        <taxon>Sordariomycetes</taxon>
        <taxon>Sordariomycetidae</taxon>
        <taxon>Sordariales</taxon>
        <taxon>Chaetomiaceae</taxon>
        <taxon>Chaetomium</taxon>
    </lineage>
</organism>
<dbReference type="RefSeq" id="XP_062726794.1">
    <property type="nucleotide sequence ID" value="XM_062870187.1"/>
</dbReference>
<feature type="region of interest" description="Disordered" evidence="1">
    <location>
        <begin position="63"/>
        <end position="91"/>
    </location>
</feature>
<feature type="compositionally biased region" description="Basic and acidic residues" evidence="1">
    <location>
        <begin position="64"/>
        <end position="75"/>
    </location>
</feature>
<evidence type="ECO:0000313" key="4">
    <source>
        <dbReference type="Proteomes" id="UP001273166"/>
    </source>
</evidence>
<evidence type="ECO:0000256" key="1">
    <source>
        <dbReference type="SAM" id="MobiDB-lite"/>
    </source>
</evidence>
<protein>
    <submittedName>
        <fullName evidence="3">MM3350-like domain-containing protein</fullName>
    </submittedName>
</protein>
<dbReference type="Pfam" id="PF07929">
    <property type="entry name" value="PRiA4_ORF3"/>
    <property type="match status" value="1"/>
</dbReference>
<proteinExistence type="predicted"/>
<feature type="domain" description="Plasmid pRiA4b Orf3-like" evidence="2">
    <location>
        <begin position="3"/>
        <end position="77"/>
    </location>
</feature>
<dbReference type="AlphaFoldDB" id="A0AAJ0M6S7"/>
<sequence length="91" mass="10326">YAGKQVIYMYDFGDNWEHNLSVEGRADPTDRFVCLSGTGHAVAEDVGSVDGWRELKDAYCTSHPTKEQRERRQWYERTASNGDPEGLAGDR</sequence>
<dbReference type="InterPro" id="IPR012912">
    <property type="entry name" value="Plasmid_pRiA4b_Orf3-like"/>
</dbReference>
<name>A0AAJ0M6S7_9PEZI</name>
<dbReference type="InterPro" id="IPR024047">
    <property type="entry name" value="MM3350-like_sf"/>
</dbReference>
<dbReference type="SUPFAM" id="SSF159941">
    <property type="entry name" value="MM3350-like"/>
    <property type="match status" value="1"/>
</dbReference>
<reference evidence="3" key="1">
    <citation type="journal article" date="2023" name="Mol. Phylogenet. Evol.">
        <title>Genome-scale phylogeny and comparative genomics of the fungal order Sordariales.</title>
        <authorList>
            <person name="Hensen N."/>
            <person name="Bonometti L."/>
            <person name="Westerberg I."/>
            <person name="Brannstrom I.O."/>
            <person name="Guillou S."/>
            <person name="Cros-Aarteil S."/>
            <person name="Calhoun S."/>
            <person name="Haridas S."/>
            <person name="Kuo A."/>
            <person name="Mondo S."/>
            <person name="Pangilinan J."/>
            <person name="Riley R."/>
            <person name="LaButti K."/>
            <person name="Andreopoulos B."/>
            <person name="Lipzen A."/>
            <person name="Chen C."/>
            <person name="Yan M."/>
            <person name="Daum C."/>
            <person name="Ng V."/>
            <person name="Clum A."/>
            <person name="Steindorff A."/>
            <person name="Ohm R.A."/>
            <person name="Martin F."/>
            <person name="Silar P."/>
            <person name="Natvig D.O."/>
            <person name="Lalanne C."/>
            <person name="Gautier V."/>
            <person name="Ament-Velasquez S.L."/>
            <person name="Kruys A."/>
            <person name="Hutchinson M.I."/>
            <person name="Powell A.J."/>
            <person name="Barry K."/>
            <person name="Miller A.N."/>
            <person name="Grigoriev I.V."/>
            <person name="Debuchy R."/>
            <person name="Gladieux P."/>
            <person name="Hiltunen Thoren M."/>
            <person name="Johannesson H."/>
        </authorList>
    </citation>
    <scope>NUCLEOTIDE SEQUENCE</scope>
    <source>
        <strain evidence="3">CBS 333.67</strain>
    </source>
</reference>
<feature type="non-terminal residue" evidence="3">
    <location>
        <position position="91"/>
    </location>
</feature>
<keyword evidence="4" id="KW-1185">Reference proteome</keyword>
<comment type="caution">
    <text evidence="3">The sequence shown here is derived from an EMBL/GenBank/DDBJ whole genome shotgun (WGS) entry which is preliminary data.</text>
</comment>
<reference evidence="3" key="2">
    <citation type="submission" date="2023-06" db="EMBL/GenBank/DDBJ databases">
        <authorList>
            <consortium name="Lawrence Berkeley National Laboratory"/>
            <person name="Mondo S.J."/>
            <person name="Hensen N."/>
            <person name="Bonometti L."/>
            <person name="Westerberg I."/>
            <person name="Brannstrom I.O."/>
            <person name="Guillou S."/>
            <person name="Cros-Aarteil S."/>
            <person name="Calhoun S."/>
            <person name="Haridas S."/>
            <person name="Kuo A."/>
            <person name="Pangilinan J."/>
            <person name="Riley R."/>
            <person name="Labutti K."/>
            <person name="Andreopoulos B."/>
            <person name="Lipzen A."/>
            <person name="Chen C."/>
            <person name="Yanf M."/>
            <person name="Daum C."/>
            <person name="Ng V."/>
            <person name="Clum A."/>
            <person name="Steindorff A."/>
            <person name="Ohm R."/>
            <person name="Martin F."/>
            <person name="Silar P."/>
            <person name="Natvig D."/>
            <person name="Lalanne C."/>
            <person name="Gautier V."/>
            <person name="Ament-Velasquez S.L."/>
            <person name="Kruys A."/>
            <person name="Hutchinson M.I."/>
            <person name="Powell A.J."/>
            <person name="Barry K."/>
            <person name="Miller A.N."/>
            <person name="Grigoriev I.V."/>
            <person name="Debuchy R."/>
            <person name="Gladieux P."/>
            <person name="Thoren M.H."/>
            <person name="Johannesson H."/>
        </authorList>
    </citation>
    <scope>NUCLEOTIDE SEQUENCE</scope>
    <source>
        <strain evidence="3">CBS 333.67</strain>
    </source>
</reference>